<dbReference type="Pfam" id="PF12770">
    <property type="entry name" value="CHAT"/>
    <property type="match status" value="1"/>
</dbReference>
<dbReference type="InterPro" id="IPR024983">
    <property type="entry name" value="CHAT_dom"/>
</dbReference>
<keyword evidence="3" id="KW-1133">Transmembrane helix</keyword>
<organism evidence="5 6">
    <name type="scientific">Streptomyces stelliscabiei</name>
    <dbReference type="NCBI Taxonomy" id="146820"/>
    <lineage>
        <taxon>Bacteria</taxon>
        <taxon>Bacillati</taxon>
        <taxon>Actinomycetota</taxon>
        <taxon>Actinomycetes</taxon>
        <taxon>Kitasatosporales</taxon>
        <taxon>Streptomycetaceae</taxon>
        <taxon>Streptomyces</taxon>
    </lineage>
</organism>
<keyword evidence="6" id="KW-1185">Reference proteome</keyword>
<evidence type="ECO:0000256" key="3">
    <source>
        <dbReference type="SAM" id="Phobius"/>
    </source>
</evidence>
<dbReference type="Pfam" id="PF13424">
    <property type="entry name" value="TPR_12"/>
    <property type="match status" value="3"/>
</dbReference>
<protein>
    <submittedName>
        <fullName evidence="5">CHAT domain-containing protein/tetratricopeptide (TPR) repeat protein</fullName>
    </submittedName>
</protein>
<gene>
    <name evidence="5" type="ORF">H4687_009041</name>
</gene>
<dbReference type="SUPFAM" id="SSF81901">
    <property type="entry name" value="HCP-like"/>
    <property type="match status" value="1"/>
</dbReference>
<comment type="caution">
    <text evidence="5">The sequence shown here is derived from an EMBL/GenBank/DDBJ whole genome shotgun (WGS) entry which is preliminary data.</text>
</comment>
<keyword evidence="3" id="KW-0472">Membrane</keyword>
<keyword evidence="1" id="KW-0677">Repeat</keyword>
<keyword evidence="2" id="KW-0802">TPR repeat</keyword>
<dbReference type="SUPFAM" id="SSF48452">
    <property type="entry name" value="TPR-like"/>
    <property type="match status" value="3"/>
</dbReference>
<reference evidence="5 6" key="1">
    <citation type="submission" date="2020-10" db="EMBL/GenBank/DDBJ databases">
        <title>Sequencing the genomes of 1000 actinobacteria strains.</title>
        <authorList>
            <person name="Klenk H.-P."/>
        </authorList>
    </citation>
    <scope>NUCLEOTIDE SEQUENCE [LARGE SCALE GENOMIC DNA]</scope>
    <source>
        <strain evidence="5 6">DSM 41803</strain>
    </source>
</reference>
<dbReference type="Pfam" id="PF13374">
    <property type="entry name" value="TPR_10"/>
    <property type="match status" value="1"/>
</dbReference>
<dbReference type="SMART" id="SM00028">
    <property type="entry name" value="TPR"/>
    <property type="match status" value="9"/>
</dbReference>
<dbReference type="PANTHER" id="PTHR45641">
    <property type="entry name" value="TETRATRICOPEPTIDE REPEAT PROTEIN (AFU_ORTHOLOGUE AFUA_6G03870)"/>
    <property type="match status" value="1"/>
</dbReference>
<dbReference type="Proteomes" id="UP000629287">
    <property type="component" value="Unassembled WGS sequence"/>
</dbReference>
<evidence type="ECO:0000259" key="4">
    <source>
        <dbReference type="Pfam" id="PF12770"/>
    </source>
</evidence>
<evidence type="ECO:0000256" key="1">
    <source>
        <dbReference type="ARBA" id="ARBA00022737"/>
    </source>
</evidence>
<accession>A0A8I0PEY6</accession>
<name>A0A8I0PEY6_9ACTN</name>
<keyword evidence="3" id="KW-0812">Transmembrane</keyword>
<evidence type="ECO:0000313" key="5">
    <source>
        <dbReference type="EMBL" id="MBE1602912.1"/>
    </source>
</evidence>
<dbReference type="GeneID" id="86833437"/>
<feature type="transmembrane region" description="Helical" evidence="3">
    <location>
        <begin position="20"/>
        <end position="44"/>
    </location>
</feature>
<feature type="domain" description="CHAT" evidence="4">
    <location>
        <begin position="935"/>
        <end position="1252"/>
    </location>
</feature>
<sequence length="1269" mass="139601">MDYKPFEQCLWAFVRRDYPAASAIAMNILGTSGVSLGMAQIFLVSMRRMGMSAADDAIAQNLHEAVGGPWESALLDVTLGRREPASVIAEADDALQRCQALCYAGMHLITTGDLETGRQHLRECLDLNVTCMENQLALMDTDLLGQWSQAAPEVDAEVTRLRGYYHALRSSGHHEQSIHIADVVLALVVGWRGKFHPETGRSLNELAMAYAAIGDWTRAEPLLVPAVQMALVFDGMFSEAYATFLDNLAQAKHAQGHREVAEEMHRQALPSFARAVGTDHPSYATCLGNLALVCAELGKHTEAEPLYREALDLRRRLFGTDDLRYIGMADGLANVYIDMGKLSAAEVLVTEIVEIVGRMNGADSLEYASRLKQLGYLYHQLGRHSDSADRYHEALLIEHSKLDFDHPTVVDTAAQLALAQKLAGRFREAMLSYQYVMSRQSGADLAVTTHNFAVLHLDVGDTRSARRYAEEAIELHRSAGPEDSVDHAMLLIGKAAVDSAEGQHDDAETTLRQAMDVIEQKVGRDNEHYAHACTGLAKCHMAQHRYDEADELLQTSLQLMEGAVGHDAPAIASTIRLRGAVQLAKGRWEGAEKLLRHAVELLGGDTDAEQKPLYIELLRDLGSALVGMGREREAINVLLTAERHQDDLVLGQSAVAGMSSLSVDQPVALLNILGQPRFQSPGLVSQLLEVVWRRKGIVAEADFIRRREEIHSREHDGGDAQSKLAEVLQSIENGEIPQDIENVLEDVLATFARNLRYGMYPKIEGAHQEVYAHLMEGWPEQGDLSREDWLERLYEYAGTAGALMGNRDRLESELRILFPDGGWLGEVLQRVTLEAVRSRLPEGSALVEFLCVPTLDETAVRAKGESRWGPDRYYAFVLTPGRDDDVRLIDLGKADSIDTNIILLRRYVSRGGRARDIDLGKTAADDAARATGKAAVELRKTLVDPLRINDRTRWFLAPDAQLYTLPFEILPLEDTRLVIDDHEITYLTSGRDLVPAHATVPEPASPPVVVADPDYDLALDTTTDPAPPDGEPDERRAAGLRFARLPGTREEGQHVADLLGVQAWLGTDAVEGPLKQQRSPVILHIASHGYFLDDDQPAESSTRQADRRAFSAFPAPLLNSGLALAGANTWLRRGHLPQEAEDGLLTAADLATMDLSGTELVVLSACDTGRGLVAVGQGVYGLRRSVGIAGARTLVMSLWQVPDRETQELMEDFYGRLKRGEPRGSAFRAAQLAMRARKPDPYYWGAFICQGDPRPMPAGFLSDVDPGSR</sequence>
<dbReference type="RefSeq" id="WP_046913447.1">
    <property type="nucleotide sequence ID" value="NZ_JADBGF010000001.1"/>
</dbReference>
<dbReference type="EMBL" id="JADBGF010000001">
    <property type="protein sequence ID" value="MBE1602912.1"/>
    <property type="molecule type" value="Genomic_DNA"/>
</dbReference>
<dbReference type="AlphaFoldDB" id="A0A8I0PEY6"/>
<evidence type="ECO:0000256" key="2">
    <source>
        <dbReference type="ARBA" id="ARBA00022803"/>
    </source>
</evidence>
<dbReference type="InterPro" id="IPR019734">
    <property type="entry name" value="TPR_rpt"/>
</dbReference>
<dbReference type="Gene3D" id="1.25.40.10">
    <property type="entry name" value="Tetratricopeptide repeat domain"/>
    <property type="match status" value="4"/>
</dbReference>
<dbReference type="InterPro" id="IPR011990">
    <property type="entry name" value="TPR-like_helical_dom_sf"/>
</dbReference>
<evidence type="ECO:0000313" key="6">
    <source>
        <dbReference type="Proteomes" id="UP000629287"/>
    </source>
</evidence>
<dbReference type="PANTHER" id="PTHR45641:SF19">
    <property type="entry name" value="NEPHROCYSTIN-3"/>
    <property type="match status" value="1"/>
</dbReference>
<proteinExistence type="predicted"/>